<evidence type="ECO:0000313" key="1">
    <source>
        <dbReference type="EMBL" id="WAJ70452.1"/>
    </source>
</evidence>
<sequence length="89" mass="9947">MAGYKRSLDLSPNQWWDLLSLAQKFSANSLFQFGYQLAFIRNTDKGKLAVLIREDNNLAAITEDGELDAHPNIVLRNQPVLGSQDKKAG</sequence>
<dbReference type="EMBL" id="CP109965">
    <property type="protein sequence ID" value="WAJ70452.1"/>
    <property type="molecule type" value="Genomic_DNA"/>
</dbReference>
<accession>A0ABY7AP05</accession>
<dbReference type="Proteomes" id="UP001163726">
    <property type="component" value="Chromosome"/>
</dbReference>
<proteinExistence type="predicted"/>
<name>A0ABY7AP05_9ALTE</name>
<dbReference type="RefSeq" id="WP_268074804.1">
    <property type="nucleotide sequence ID" value="NZ_CP109965.1"/>
</dbReference>
<keyword evidence="2" id="KW-1185">Reference proteome</keyword>
<gene>
    <name evidence="1" type="ORF">OLW01_01140</name>
</gene>
<protein>
    <submittedName>
        <fullName evidence="1">Uncharacterized protein</fullName>
    </submittedName>
</protein>
<organism evidence="1 2">
    <name type="scientific">Catenovulum adriaticum</name>
    <dbReference type="NCBI Taxonomy" id="2984846"/>
    <lineage>
        <taxon>Bacteria</taxon>
        <taxon>Pseudomonadati</taxon>
        <taxon>Pseudomonadota</taxon>
        <taxon>Gammaproteobacteria</taxon>
        <taxon>Alteromonadales</taxon>
        <taxon>Alteromonadaceae</taxon>
        <taxon>Catenovulum</taxon>
    </lineage>
</organism>
<reference evidence="1" key="1">
    <citation type="submission" date="2022-10" db="EMBL/GenBank/DDBJ databases">
        <title>Catenovulum adriacola sp. nov. isolated in the Harbour of Susak.</title>
        <authorList>
            <person name="Schoch T."/>
            <person name="Reich S.J."/>
            <person name="Stoeferle S."/>
            <person name="Flaiz M."/>
            <person name="Kazda M."/>
            <person name="Riedel C.U."/>
            <person name="Duerre P."/>
        </authorList>
    </citation>
    <scope>NUCLEOTIDE SEQUENCE</scope>
    <source>
        <strain evidence="1">TS8</strain>
    </source>
</reference>
<evidence type="ECO:0000313" key="2">
    <source>
        <dbReference type="Proteomes" id="UP001163726"/>
    </source>
</evidence>